<dbReference type="PANTHER" id="PTHR11352">
    <property type="entry name" value="PROLIFERATING CELL NUCLEAR ANTIGEN"/>
    <property type="match status" value="1"/>
</dbReference>
<comment type="caution">
    <text evidence="1">The sequence shown here is derived from an EMBL/GenBank/DDBJ whole genome shotgun (WGS) entry which is preliminary data.</text>
</comment>
<dbReference type="GO" id="GO:0003677">
    <property type="term" value="F:DNA binding"/>
    <property type="evidence" value="ECO:0007669"/>
    <property type="project" value="InterPro"/>
</dbReference>
<keyword evidence="2" id="KW-1185">Reference proteome</keyword>
<dbReference type="GO" id="GO:0006275">
    <property type="term" value="P:regulation of DNA replication"/>
    <property type="evidence" value="ECO:0007669"/>
    <property type="project" value="InterPro"/>
</dbReference>
<dbReference type="InterPro" id="IPR000730">
    <property type="entry name" value="Pr_cel_nuc_antig"/>
</dbReference>
<name>A0A2R6RAI0_ACTCC</name>
<dbReference type="AlphaFoldDB" id="A0A2R6RAI0"/>
<reference evidence="2" key="2">
    <citation type="journal article" date="2018" name="BMC Genomics">
        <title>A manually annotated Actinidia chinensis var. chinensis (kiwifruit) genome highlights the challenges associated with draft genomes and gene prediction in plants.</title>
        <authorList>
            <person name="Pilkington S.M."/>
            <person name="Crowhurst R."/>
            <person name="Hilario E."/>
            <person name="Nardozza S."/>
            <person name="Fraser L."/>
            <person name="Peng Y."/>
            <person name="Gunaseelan K."/>
            <person name="Simpson R."/>
            <person name="Tahir J."/>
            <person name="Deroles S.C."/>
            <person name="Templeton K."/>
            <person name="Luo Z."/>
            <person name="Davy M."/>
            <person name="Cheng C."/>
            <person name="McNeilage M."/>
            <person name="Scaglione D."/>
            <person name="Liu Y."/>
            <person name="Zhang Q."/>
            <person name="Datson P."/>
            <person name="De Silva N."/>
            <person name="Gardiner S.E."/>
            <person name="Bassett H."/>
            <person name="Chagne D."/>
            <person name="McCallum J."/>
            <person name="Dzierzon H."/>
            <person name="Deng C."/>
            <person name="Wang Y.Y."/>
            <person name="Barron L."/>
            <person name="Manako K."/>
            <person name="Bowen J."/>
            <person name="Foster T.M."/>
            <person name="Erridge Z.A."/>
            <person name="Tiffin H."/>
            <person name="Waite C.N."/>
            <person name="Davies K.M."/>
            <person name="Grierson E.P."/>
            <person name="Laing W.A."/>
            <person name="Kirk R."/>
            <person name="Chen X."/>
            <person name="Wood M."/>
            <person name="Montefiori M."/>
            <person name="Brummell D.A."/>
            <person name="Schwinn K.E."/>
            <person name="Catanach A."/>
            <person name="Fullerton C."/>
            <person name="Li D."/>
            <person name="Meiyalaghan S."/>
            <person name="Nieuwenhuizen N."/>
            <person name="Read N."/>
            <person name="Prakash R."/>
            <person name="Hunter D."/>
            <person name="Zhang H."/>
            <person name="McKenzie M."/>
            <person name="Knabel M."/>
            <person name="Harris A."/>
            <person name="Allan A.C."/>
            <person name="Gleave A."/>
            <person name="Chen A."/>
            <person name="Janssen B.J."/>
            <person name="Plunkett B."/>
            <person name="Ampomah-Dwamena C."/>
            <person name="Voogd C."/>
            <person name="Leif D."/>
            <person name="Lafferty D."/>
            <person name="Souleyre E.J.F."/>
            <person name="Varkonyi-Gasic E."/>
            <person name="Gambi F."/>
            <person name="Hanley J."/>
            <person name="Yao J.L."/>
            <person name="Cheung J."/>
            <person name="David K.M."/>
            <person name="Warren B."/>
            <person name="Marsh K."/>
            <person name="Snowden K.C."/>
            <person name="Lin-Wang K."/>
            <person name="Brian L."/>
            <person name="Martinez-Sanchez M."/>
            <person name="Wang M."/>
            <person name="Ileperuma N."/>
            <person name="Macnee N."/>
            <person name="Campin R."/>
            <person name="McAtee P."/>
            <person name="Drummond R.S.M."/>
            <person name="Espley R.V."/>
            <person name="Ireland H.S."/>
            <person name="Wu R."/>
            <person name="Atkinson R.G."/>
            <person name="Karunairetnam S."/>
            <person name="Bulley S."/>
            <person name="Chunkath S."/>
            <person name="Hanley Z."/>
            <person name="Storey R."/>
            <person name="Thrimawithana A.H."/>
            <person name="Thomson S."/>
            <person name="David C."/>
            <person name="Testolin R."/>
            <person name="Huang H."/>
            <person name="Hellens R.P."/>
            <person name="Schaffer R.J."/>
        </authorList>
    </citation>
    <scope>NUCLEOTIDE SEQUENCE [LARGE SCALE GENOMIC DNA]</scope>
    <source>
        <strain evidence="2">cv. Red5</strain>
    </source>
</reference>
<dbReference type="GO" id="GO:0030337">
    <property type="term" value="F:DNA polymerase processivity factor activity"/>
    <property type="evidence" value="ECO:0007669"/>
    <property type="project" value="InterPro"/>
</dbReference>
<dbReference type="EMBL" id="NKQK01000008">
    <property type="protein sequence ID" value="PSS24528.1"/>
    <property type="molecule type" value="Genomic_DNA"/>
</dbReference>
<dbReference type="OrthoDB" id="1582958at2759"/>
<dbReference type="GO" id="GO:0006272">
    <property type="term" value="P:leading strand elongation"/>
    <property type="evidence" value="ECO:0007669"/>
    <property type="project" value="TreeGrafter"/>
</dbReference>
<dbReference type="GO" id="GO:0019985">
    <property type="term" value="P:translesion synthesis"/>
    <property type="evidence" value="ECO:0007669"/>
    <property type="project" value="TreeGrafter"/>
</dbReference>
<dbReference type="GO" id="GO:0006298">
    <property type="term" value="P:mismatch repair"/>
    <property type="evidence" value="ECO:0007669"/>
    <property type="project" value="TreeGrafter"/>
</dbReference>
<sequence length="273" mass="30844">MNNFHLLITSVSSLIKIAEDARLTCTRDELFLQASNAEHRVAALLEIPRSSFGGFPACPGTYVDGIDLYDLQMTLNPSDQENTMYFWFNLDQRILRFAFLGPNNAVRNCEFTFIDPPIYANFAFHQYAYHIYVGIPSQAFRHIMRHLNGINDHNEVVINITQTEVRFASGNVMNTLRTEDLGCSIGGMEGSSRIVELKICKFSINALLEASRLCDTVWLYKSVTDDSPDLVCCAVGSIGNIKFYHIQHGFQIPGAPSCPKPRRKRRKLQNKQG</sequence>
<dbReference type="SUPFAM" id="SSF55979">
    <property type="entry name" value="DNA clamp"/>
    <property type="match status" value="1"/>
</dbReference>
<dbReference type="Proteomes" id="UP000241394">
    <property type="component" value="Chromosome LG8"/>
</dbReference>
<dbReference type="PANTHER" id="PTHR11352:SF0">
    <property type="entry name" value="PROLIFERATING CELL NUCLEAR ANTIGEN"/>
    <property type="match status" value="1"/>
</dbReference>
<dbReference type="Gramene" id="PSS24528">
    <property type="protein sequence ID" value="PSS24528"/>
    <property type="gene ID" value="CEY00_Acc09353"/>
</dbReference>
<evidence type="ECO:0000313" key="2">
    <source>
        <dbReference type="Proteomes" id="UP000241394"/>
    </source>
</evidence>
<dbReference type="GO" id="GO:0043626">
    <property type="term" value="C:PCNA complex"/>
    <property type="evidence" value="ECO:0007669"/>
    <property type="project" value="TreeGrafter"/>
</dbReference>
<dbReference type="InterPro" id="IPR046938">
    <property type="entry name" value="DNA_clamp_sf"/>
</dbReference>
<accession>A0A2R6RAI0</accession>
<proteinExistence type="predicted"/>
<gene>
    <name evidence="1" type="ORF">CEY00_Acc09353</name>
</gene>
<organism evidence="1 2">
    <name type="scientific">Actinidia chinensis var. chinensis</name>
    <name type="common">Chinese soft-hair kiwi</name>
    <dbReference type="NCBI Taxonomy" id="1590841"/>
    <lineage>
        <taxon>Eukaryota</taxon>
        <taxon>Viridiplantae</taxon>
        <taxon>Streptophyta</taxon>
        <taxon>Embryophyta</taxon>
        <taxon>Tracheophyta</taxon>
        <taxon>Spermatophyta</taxon>
        <taxon>Magnoliopsida</taxon>
        <taxon>eudicotyledons</taxon>
        <taxon>Gunneridae</taxon>
        <taxon>Pentapetalae</taxon>
        <taxon>asterids</taxon>
        <taxon>Ericales</taxon>
        <taxon>Actinidiaceae</taxon>
        <taxon>Actinidia</taxon>
    </lineage>
</organism>
<dbReference type="Gene3D" id="3.70.10.10">
    <property type="match status" value="1"/>
</dbReference>
<reference evidence="1 2" key="1">
    <citation type="submission" date="2017-07" db="EMBL/GenBank/DDBJ databases">
        <title>An improved, manually edited Actinidia chinensis var. chinensis (kiwifruit) genome highlights the challenges associated with draft genomes and gene prediction in plants.</title>
        <authorList>
            <person name="Pilkington S."/>
            <person name="Crowhurst R."/>
            <person name="Hilario E."/>
            <person name="Nardozza S."/>
            <person name="Fraser L."/>
            <person name="Peng Y."/>
            <person name="Gunaseelan K."/>
            <person name="Simpson R."/>
            <person name="Tahir J."/>
            <person name="Deroles S."/>
            <person name="Templeton K."/>
            <person name="Luo Z."/>
            <person name="Davy M."/>
            <person name="Cheng C."/>
            <person name="Mcneilage M."/>
            <person name="Scaglione D."/>
            <person name="Liu Y."/>
            <person name="Zhang Q."/>
            <person name="Datson P."/>
            <person name="De Silva N."/>
            <person name="Gardiner S."/>
            <person name="Bassett H."/>
            <person name="Chagne D."/>
            <person name="Mccallum J."/>
            <person name="Dzierzon H."/>
            <person name="Deng C."/>
            <person name="Wang Y.-Y."/>
            <person name="Barron N."/>
            <person name="Manako K."/>
            <person name="Bowen J."/>
            <person name="Foster T."/>
            <person name="Erridge Z."/>
            <person name="Tiffin H."/>
            <person name="Waite C."/>
            <person name="Davies K."/>
            <person name="Grierson E."/>
            <person name="Laing W."/>
            <person name="Kirk R."/>
            <person name="Chen X."/>
            <person name="Wood M."/>
            <person name="Montefiori M."/>
            <person name="Brummell D."/>
            <person name="Schwinn K."/>
            <person name="Catanach A."/>
            <person name="Fullerton C."/>
            <person name="Li D."/>
            <person name="Meiyalaghan S."/>
            <person name="Nieuwenhuizen N."/>
            <person name="Read N."/>
            <person name="Prakash R."/>
            <person name="Hunter D."/>
            <person name="Zhang H."/>
            <person name="Mckenzie M."/>
            <person name="Knabel M."/>
            <person name="Harris A."/>
            <person name="Allan A."/>
            <person name="Chen A."/>
            <person name="Janssen B."/>
            <person name="Plunkett B."/>
            <person name="Dwamena C."/>
            <person name="Voogd C."/>
            <person name="Leif D."/>
            <person name="Lafferty D."/>
            <person name="Souleyre E."/>
            <person name="Varkonyi-Gasic E."/>
            <person name="Gambi F."/>
            <person name="Hanley J."/>
            <person name="Yao J.-L."/>
            <person name="Cheung J."/>
            <person name="David K."/>
            <person name="Warren B."/>
            <person name="Marsh K."/>
            <person name="Snowden K."/>
            <person name="Lin-Wang K."/>
            <person name="Brian L."/>
            <person name="Martinez-Sanchez M."/>
            <person name="Wang M."/>
            <person name="Ileperuma N."/>
            <person name="Macnee N."/>
            <person name="Campin R."/>
            <person name="Mcatee P."/>
            <person name="Drummond R."/>
            <person name="Espley R."/>
            <person name="Ireland H."/>
            <person name="Wu R."/>
            <person name="Atkinson R."/>
            <person name="Karunairetnam S."/>
            <person name="Bulley S."/>
            <person name="Chunkath S."/>
            <person name="Hanley Z."/>
            <person name="Storey R."/>
            <person name="Thrimawithana A."/>
            <person name="Thomson S."/>
            <person name="David C."/>
            <person name="Testolin R."/>
        </authorList>
    </citation>
    <scope>NUCLEOTIDE SEQUENCE [LARGE SCALE GENOMIC DNA]</scope>
    <source>
        <strain evidence="2">cv. Red5</strain>
        <tissue evidence="1">Young leaf</tissue>
    </source>
</reference>
<protein>
    <submittedName>
        <fullName evidence="1">Proliferating cell nuclear antigen like</fullName>
    </submittedName>
</protein>
<dbReference type="InParanoid" id="A0A2R6RAI0"/>
<evidence type="ECO:0000313" key="1">
    <source>
        <dbReference type="EMBL" id="PSS24528.1"/>
    </source>
</evidence>